<keyword evidence="15" id="KW-1185">Reference proteome</keyword>
<dbReference type="Gene3D" id="2.10.109.10">
    <property type="entry name" value="Umud Fragment, subunit A"/>
    <property type="match status" value="1"/>
</dbReference>
<organism evidence="14 15">
    <name type="scientific">Corynebacterium argentoratense DSM 44202</name>
    <dbReference type="NCBI Taxonomy" id="1348662"/>
    <lineage>
        <taxon>Bacteria</taxon>
        <taxon>Bacillati</taxon>
        <taxon>Actinomycetota</taxon>
        <taxon>Actinomycetes</taxon>
        <taxon>Mycobacteriales</taxon>
        <taxon>Corynebacteriaceae</taxon>
        <taxon>Corynebacterium</taxon>
    </lineage>
</organism>
<feature type="domain" description="Peptidase S24/S26A/S26B/S26C" evidence="13">
    <location>
        <begin position="27"/>
        <end position="139"/>
    </location>
</feature>
<dbReference type="GO" id="GO:0003677">
    <property type="term" value="F:DNA binding"/>
    <property type="evidence" value="ECO:0007669"/>
    <property type="project" value="UniProtKB-KW"/>
</dbReference>
<dbReference type="SUPFAM" id="SSF51306">
    <property type="entry name" value="LexA/Signal peptidase"/>
    <property type="match status" value="1"/>
</dbReference>
<evidence type="ECO:0000256" key="5">
    <source>
        <dbReference type="ARBA" id="ARBA00022801"/>
    </source>
</evidence>
<keyword evidence="8" id="KW-0238">DNA-binding</keyword>
<keyword evidence="10" id="KW-0234">DNA repair</keyword>
<evidence type="ECO:0000256" key="8">
    <source>
        <dbReference type="ARBA" id="ARBA00023125"/>
    </source>
</evidence>
<evidence type="ECO:0000256" key="9">
    <source>
        <dbReference type="ARBA" id="ARBA00023163"/>
    </source>
</evidence>
<gene>
    <name evidence="14" type="ORF">CARG_05665</name>
</gene>
<dbReference type="GO" id="GO:0045892">
    <property type="term" value="P:negative regulation of DNA-templated transcription"/>
    <property type="evidence" value="ECO:0007669"/>
    <property type="project" value="InterPro"/>
</dbReference>
<dbReference type="PANTHER" id="PTHR33516:SF2">
    <property type="entry name" value="LEXA REPRESSOR-RELATED"/>
    <property type="match status" value="1"/>
</dbReference>
<protein>
    <submittedName>
        <fullName evidence="14">UmuDC operon protein-like protein</fullName>
    </submittedName>
</protein>
<name>U3GSF0_9CORY</name>
<dbReference type="KEGG" id="caz:CARG_05665"/>
<sequence>MTGGAVPAYGYQEGADLSHHVPPHYIPVIGQVAAGDPILAHQDIEEFFPMPATVLGGGEFYMLRVVGESMRDAGILPDDWVVVRAQVTAEPGDYVIALIDGEATVKEFHRDDTGIWLIPHNPAFEPIPAMNSRILGKVVSVFRKM</sequence>
<dbReference type="PATRIC" id="fig|1348662.3.peg.1108"/>
<dbReference type="InterPro" id="IPR039418">
    <property type="entry name" value="LexA-like"/>
</dbReference>
<comment type="similarity">
    <text evidence="1 12">Belongs to the peptidase S24 family.</text>
</comment>
<evidence type="ECO:0000256" key="7">
    <source>
        <dbReference type="ARBA" id="ARBA00023015"/>
    </source>
</evidence>
<dbReference type="PRINTS" id="PR00726">
    <property type="entry name" value="LEXASERPTASE"/>
</dbReference>
<dbReference type="Proteomes" id="UP000016943">
    <property type="component" value="Chromosome"/>
</dbReference>
<dbReference type="CDD" id="cd06529">
    <property type="entry name" value="S24_LexA-like"/>
    <property type="match status" value="1"/>
</dbReference>
<dbReference type="InterPro" id="IPR050077">
    <property type="entry name" value="LexA_repressor"/>
</dbReference>
<evidence type="ECO:0000256" key="12">
    <source>
        <dbReference type="RuleBase" id="RU003991"/>
    </source>
</evidence>
<evidence type="ECO:0000256" key="2">
    <source>
        <dbReference type="ARBA" id="ARBA00022491"/>
    </source>
</evidence>
<keyword evidence="11" id="KW-0742">SOS response</keyword>
<evidence type="ECO:0000313" key="14">
    <source>
        <dbReference type="EMBL" id="AGU14194.1"/>
    </source>
</evidence>
<dbReference type="HOGENOM" id="CLU_066192_45_0_11"/>
<dbReference type="GO" id="GO:0009432">
    <property type="term" value="P:SOS response"/>
    <property type="evidence" value="ECO:0007669"/>
    <property type="project" value="UniProtKB-KW"/>
</dbReference>
<dbReference type="InterPro" id="IPR015927">
    <property type="entry name" value="Peptidase_S24_S26A/B/C"/>
</dbReference>
<evidence type="ECO:0000256" key="11">
    <source>
        <dbReference type="ARBA" id="ARBA00023236"/>
    </source>
</evidence>
<dbReference type="NCBIfam" id="TIGR00498">
    <property type="entry name" value="lexA"/>
    <property type="match status" value="1"/>
</dbReference>
<dbReference type="STRING" id="1348662.CARG_05665"/>
<evidence type="ECO:0000313" key="15">
    <source>
        <dbReference type="Proteomes" id="UP000016943"/>
    </source>
</evidence>
<dbReference type="InterPro" id="IPR006197">
    <property type="entry name" value="Peptidase_S24_LexA"/>
</dbReference>
<dbReference type="InterPro" id="IPR036286">
    <property type="entry name" value="LexA/Signal_pep-like_sf"/>
</dbReference>
<keyword evidence="5 12" id="KW-0378">Hydrolase</keyword>
<dbReference type="FunFam" id="2.10.109.10:FF:000001">
    <property type="entry name" value="LexA repressor"/>
    <property type="match status" value="1"/>
</dbReference>
<dbReference type="InterPro" id="IPR006200">
    <property type="entry name" value="LexA"/>
</dbReference>
<dbReference type="Pfam" id="PF00717">
    <property type="entry name" value="Peptidase_S24"/>
    <property type="match status" value="1"/>
</dbReference>
<keyword evidence="4" id="KW-0227">DNA damage</keyword>
<dbReference type="MEROPS" id="S24.001"/>
<keyword evidence="7" id="KW-0805">Transcription regulation</keyword>
<evidence type="ECO:0000256" key="1">
    <source>
        <dbReference type="ARBA" id="ARBA00007484"/>
    </source>
</evidence>
<dbReference type="PANTHER" id="PTHR33516">
    <property type="entry name" value="LEXA REPRESSOR"/>
    <property type="match status" value="1"/>
</dbReference>
<evidence type="ECO:0000259" key="13">
    <source>
        <dbReference type="Pfam" id="PF00717"/>
    </source>
</evidence>
<evidence type="ECO:0000256" key="10">
    <source>
        <dbReference type="ARBA" id="ARBA00023204"/>
    </source>
</evidence>
<evidence type="ECO:0000256" key="4">
    <source>
        <dbReference type="ARBA" id="ARBA00022763"/>
    </source>
</evidence>
<dbReference type="GO" id="GO:0006260">
    <property type="term" value="P:DNA replication"/>
    <property type="evidence" value="ECO:0007669"/>
    <property type="project" value="UniProtKB-KW"/>
</dbReference>
<dbReference type="GO" id="GO:0006281">
    <property type="term" value="P:DNA repair"/>
    <property type="evidence" value="ECO:0007669"/>
    <property type="project" value="UniProtKB-KW"/>
</dbReference>
<dbReference type="AlphaFoldDB" id="U3GSF0"/>
<dbReference type="eggNOG" id="COG1974">
    <property type="taxonomic scope" value="Bacteria"/>
</dbReference>
<accession>U3GSF0</accession>
<evidence type="ECO:0000256" key="6">
    <source>
        <dbReference type="ARBA" id="ARBA00022813"/>
    </source>
</evidence>
<keyword evidence="6 12" id="KW-0068">Autocatalytic cleavage</keyword>
<keyword evidence="9" id="KW-0804">Transcription</keyword>
<keyword evidence="2" id="KW-0678">Repressor</keyword>
<dbReference type="EMBL" id="CP006365">
    <property type="protein sequence ID" value="AGU14194.1"/>
    <property type="molecule type" value="Genomic_DNA"/>
</dbReference>
<evidence type="ECO:0000256" key="3">
    <source>
        <dbReference type="ARBA" id="ARBA00022705"/>
    </source>
</evidence>
<proteinExistence type="inferred from homology"/>
<keyword evidence="3" id="KW-0235">DNA replication</keyword>
<dbReference type="GO" id="GO:0004252">
    <property type="term" value="F:serine-type endopeptidase activity"/>
    <property type="evidence" value="ECO:0007669"/>
    <property type="project" value="InterPro"/>
</dbReference>
<reference evidence="14 15" key="1">
    <citation type="journal article" date="2013" name="Genome Announc.">
        <title>Whole-Genome Sequence of the Clinical Strain Corynebacterium argentoratense DSM 44202, Isolated from a Human Throat Specimen.</title>
        <authorList>
            <person name="Bomholt C."/>
            <person name="Glaub A."/>
            <person name="Gravermann K."/>
            <person name="Albersmeier A."/>
            <person name="Brinkrolf K."/>
            <person name="Ruckert C."/>
            <person name="Tauch A."/>
        </authorList>
    </citation>
    <scope>NUCLEOTIDE SEQUENCE [LARGE SCALE GENOMIC DNA]</scope>
    <source>
        <strain evidence="14">DSM 44202</strain>
    </source>
</reference>